<dbReference type="Proteomes" id="UP000014760">
    <property type="component" value="Unassembled WGS sequence"/>
</dbReference>
<protein>
    <submittedName>
        <fullName evidence="1 2">Uncharacterized protein</fullName>
    </submittedName>
</protein>
<accession>R7VHV4</accession>
<dbReference type="HOGENOM" id="CLU_1724045_0_0_1"/>
<dbReference type="EMBL" id="KB293867">
    <property type="protein sequence ID" value="ELU15275.1"/>
    <property type="molecule type" value="Genomic_DNA"/>
</dbReference>
<reference evidence="2" key="3">
    <citation type="submission" date="2015-06" db="UniProtKB">
        <authorList>
            <consortium name="EnsemblMetazoa"/>
        </authorList>
    </citation>
    <scope>IDENTIFICATION</scope>
</reference>
<dbReference type="EMBL" id="AMQN01004566">
    <property type="status" value="NOT_ANNOTATED_CDS"/>
    <property type="molecule type" value="Genomic_DNA"/>
</dbReference>
<evidence type="ECO:0000313" key="2">
    <source>
        <dbReference type="EnsemblMetazoa" id="CapteP193749"/>
    </source>
</evidence>
<keyword evidence="3" id="KW-1185">Reference proteome</keyword>
<sequence length="152" mass="16834">MTGIVCMCVMVYDGYKSCLRHRSWFLPSCMYIAQLKMGLIAEYNILPLDILDLELDPGPVETNLDQCGVHQCQGNPDFPSLLPSSSEGCSLLLSCYTRKDETGNDRFLWKSFVGNLVEESVLVILDAVLHTMLNTQLKSPMLPVVDIGICGA</sequence>
<dbReference type="AlphaFoldDB" id="R7VHV4"/>
<name>R7VHV4_CAPTE</name>
<gene>
    <name evidence="1" type="ORF">CAPTEDRAFT_193749</name>
</gene>
<evidence type="ECO:0000313" key="1">
    <source>
        <dbReference type="EMBL" id="ELU15275.1"/>
    </source>
</evidence>
<evidence type="ECO:0000313" key="3">
    <source>
        <dbReference type="Proteomes" id="UP000014760"/>
    </source>
</evidence>
<proteinExistence type="predicted"/>
<dbReference type="EnsemblMetazoa" id="CapteT193749">
    <property type="protein sequence ID" value="CapteP193749"/>
    <property type="gene ID" value="CapteG193749"/>
</dbReference>
<organism evidence="1">
    <name type="scientific">Capitella teleta</name>
    <name type="common">Polychaete worm</name>
    <dbReference type="NCBI Taxonomy" id="283909"/>
    <lineage>
        <taxon>Eukaryota</taxon>
        <taxon>Metazoa</taxon>
        <taxon>Spiralia</taxon>
        <taxon>Lophotrochozoa</taxon>
        <taxon>Annelida</taxon>
        <taxon>Polychaeta</taxon>
        <taxon>Sedentaria</taxon>
        <taxon>Scolecida</taxon>
        <taxon>Capitellidae</taxon>
        <taxon>Capitella</taxon>
    </lineage>
</organism>
<reference evidence="1 3" key="2">
    <citation type="journal article" date="2013" name="Nature">
        <title>Insights into bilaterian evolution from three spiralian genomes.</title>
        <authorList>
            <person name="Simakov O."/>
            <person name="Marletaz F."/>
            <person name="Cho S.J."/>
            <person name="Edsinger-Gonzales E."/>
            <person name="Havlak P."/>
            <person name="Hellsten U."/>
            <person name="Kuo D.H."/>
            <person name="Larsson T."/>
            <person name="Lv J."/>
            <person name="Arendt D."/>
            <person name="Savage R."/>
            <person name="Osoegawa K."/>
            <person name="de Jong P."/>
            <person name="Grimwood J."/>
            <person name="Chapman J.A."/>
            <person name="Shapiro H."/>
            <person name="Aerts A."/>
            <person name="Otillar R.P."/>
            <person name="Terry A.Y."/>
            <person name="Boore J.L."/>
            <person name="Grigoriev I.V."/>
            <person name="Lindberg D.R."/>
            <person name="Seaver E.C."/>
            <person name="Weisblat D.A."/>
            <person name="Putnam N.H."/>
            <person name="Rokhsar D.S."/>
        </authorList>
    </citation>
    <scope>NUCLEOTIDE SEQUENCE</scope>
    <source>
        <strain evidence="1 3">I ESC-2004</strain>
    </source>
</reference>
<reference evidence="3" key="1">
    <citation type="submission" date="2012-12" db="EMBL/GenBank/DDBJ databases">
        <authorList>
            <person name="Hellsten U."/>
            <person name="Grimwood J."/>
            <person name="Chapman J.A."/>
            <person name="Shapiro H."/>
            <person name="Aerts A."/>
            <person name="Otillar R.P."/>
            <person name="Terry A.Y."/>
            <person name="Boore J.L."/>
            <person name="Simakov O."/>
            <person name="Marletaz F."/>
            <person name="Cho S.-J."/>
            <person name="Edsinger-Gonzales E."/>
            <person name="Havlak P."/>
            <person name="Kuo D.-H."/>
            <person name="Larsson T."/>
            <person name="Lv J."/>
            <person name="Arendt D."/>
            <person name="Savage R."/>
            <person name="Osoegawa K."/>
            <person name="de Jong P."/>
            <person name="Lindberg D.R."/>
            <person name="Seaver E.C."/>
            <person name="Weisblat D.A."/>
            <person name="Putnam N.H."/>
            <person name="Grigoriev I.V."/>
            <person name="Rokhsar D.S."/>
        </authorList>
    </citation>
    <scope>NUCLEOTIDE SEQUENCE</scope>
    <source>
        <strain evidence="3">I ESC-2004</strain>
    </source>
</reference>